<proteinExistence type="predicted"/>
<dbReference type="Gene3D" id="1.10.10.2840">
    <property type="entry name" value="PucR C-terminal helix-turn-helix domain"/>
    <property type="match status" value="1"/>
</dbReference>
<dbReference type="InterPro" id="IPR051448">
    <property type="entry name" value="CdaR-like_regulators"/>
</dbReference>
<dbReference type="Pfam" id="PF13556">
    <property type="entry name" value="HTH_30"/>
    <property type="match status" value="1"/>
</dbReference>
<evidence type="ECO:0008006" key="5">
    <source>
        <dbReference type="Google" id="ProtNLM"/>
    </source>
</evidence>
<organism evidence="3 4">
    <name type="scientific">Glutamicibacter halophytocola</name>
    <dbReference type="NCBI Taxonomy" id="1933880"/>
    <lineage>
        <taxon>Bacteria</taxon>
        <taxon>Bacillati</taxon>
        <taxon>Actinomycetota</taxon>
        <taxon>Actinomycetes</taxon>
        <taxon>Micrococcales</taxon>
        <taxon>Micrococcaceae</taxon>
        <taxon>Glutamicibacter</taxon>
    </lineage>
</organism>
<dbReference type="Pfam" id="PF07905">
    <property type="entry name" value="PucR"/>
    <property type="match status" value="1"/>
</dbReference>
<name>A0ABX5YBY1_9MICC</name>
<evidence type="ECO:0000259" key="1">
    <source>
        <dbReference type="Pfam" id="PF07905"/>
    </source>
</evidence>
<keyword evidence="4" id="KW-1185">Reference proteome</keyword>
<accession>A0ABX5YBY1</accession>
<dbReference type="InterPro" id="IPR012914">
    <property type="entry name" value="PucR_dom"/>
</dbReference>
<dbReference type="PANTHER" id="PTHR33744:SF15">
    <property type="entry name" value="CARBOHYDRATE DIACID REGULATOR"/>
    <property type="match status" value="1"/>
</dbReference>
<dbReference type="PANTHER" id="PTHR33744">
    <property type="entry name" value="CARBOHYDRATE DIACID REGULATOR"/>
    <property type="match status" value="1"/>
</dbReference>
<gene>
    <name evidence="3" type="ORF">FQA45_12985</name>
</gene>
<evidence type="ECO:0000313" key="4">
    <source>
        <dbReference type="Proteomes" id="UP000320717"/>
    </source>
</evidence>
<protein>
    <recommendedName>
        <fullName evidence="5">PucR family transcriptional regulator</fullName>
    </recommendedName>
</protein>
<dbReference type="InterPro" id="IPR042070">
    <property type="entry name" value="PucR_C-HTH_sf"/>
</dbReference>
<dbReference type="Proteomes" id="UP000320717">
    <property type="component" value="Chromosome"/>
</dbReference>
<dbReference type="EMBL" id="CP042260">
    <property type="protein sequence ID" value="QDY67151.1"/>
    <property type="molecule type" value="Genomic_DNA"/>
</dbReference>
<sequence>MFSASSGSKGGFMTSAFHTRTTWRRARLCECMIFEEFSNMRIVMALLLTVADLIADPTLDTQVIAGASGLERTVRWAQTSESAEPWKWLGPEELLMTLGMNLPTDQAGQMGYVRKVHDAGIPGITIGADGLAPAITAGMKQEADRLGLPLLSTGTNTPFVVIARTVAAATTNQLNRGVLVLSRIYQEAGSQSRQAKRGGQWVKKLLGVQVAVEDTATGCTVIGTRPAGALRRHSLSTLRATQLLVPVDEQIDALLLVHLKLILSVDANALLQEAESSIAAGESTLRIGLDGKLKASQVGGGRWLAAGETYRVAAASERHRDRLAMSLALHGLLPLHAGWKGHGLAAVREQDLGLLKEIAAALGIDVGCSSPTRSFADLPGAAQESISALAEAKPGEVHEFSGLQVSLLARSASEAGSIIERVLGPLAAGTATAEQSRHTLFALLEHDLQWQRTADALGVHRQTLAYRIRQVEAATGRSVRKVADISDFHLARNAWQLLHEQP</sequence>
<evidence type="ECO:0000259" key="2">
    <source>
        <dbReference type="Pfam" id="PF13556"/>
    </source>
</evidence>
<evidence type="ECO:0000313" key="3">
    <source>
        <dbReference type="EMBL" id="QDY67151.1"/>
    </source>
</evidence>
<feature type="domain" description="PucR C-terminal helix-turn-helix" evidence="2">
    <location>
        <begin position="438"/>
        <end position="491"/>
    </location>
</feature>
<dbReference type="InterPro" id="IPR025736">
    <property type="entry name" value="PucR_C-HTH_dom"/>
</dbReference>
<reference evidence="3 4" key="1">
    <citation type="submission" date="2019-07" db="EMBL/GenBank/DDBJ databases">
        <title>Complete Genome Sequence of drought tolerant Plant Growth-Promoting Rhizobacterium Glutamicibacter halophytocola DR408.</title>
        <authorList>
            <person name="Nishu S.D."/>
            <person name="Lee T.K."/>
        </authorList>
    </citation>
    <scope>NUCLEOTIDE SEQUENCE [LARGE SCALE GENOMIC DNA]</scope>
    <source>
        <strain evidence="3 4">DR408</strain>
    </source>
</reference>
<feature type="domain" description="Purine catabolism PurC-like" evidence="1">
    <location>
        <begin position="52"/>
        <end position="168"/>
    </location>
</feature>